<gene>
    <name evidence="1" type="ORF">H3H32_10730</name>
</gene>
<proteinExistence type="predicted"/>
<dbReference type="EMBL" id="CP059732">
    <property type="protein sequence ID" value="QMW05317.1"/>
    <property type="molecule type" value="Genomic_DNA"/>
</dbReference>
<accession>A0A7G5H2H5</accession>
<dbReference type="Proteomes" id="UP000515369">
    <property type="component" value="Chromosome"/>
</dbReference>
<keyword evidence="2" id="KW-1185">Reference proteome</keyword>
<reference evidence="1 2" key="1">
    <citation type="submission" date="2020-07" db="EMBL/GenBank/DDBJ databases">
        <title>Spirosoma foliorum sp. nov., isolated from the leaves on the Nejang mountain Korea, Republic of.</title>
        <authorList>
            <person name="Ho H."/>
            <person name="Lee Y.-J."/>
            <person name="Nurcahyanto D.-A."/>
            <person name="Kim S.-G."/>
        </authorList>
    </citation>
    <scope>NUCLEOTIDE SEQUENCE [LARGE SCALE GENOMIC DNA]</scope>
    <source>
        <strain evidence="1 2">PL0136</strain>
    </source>
</reference>
<protein>
    <submittedName>
        <fullName evidence="1">Uncharacterized protein</fullName>
    </submittedName>
</protein>
<sequence>MHKSAGLAKTLPIARWLFDFTGWKREEGEEFPDMCYVVETVEWPEGDKYFPCNMRELFVLENRLIMN</sequence>
<name>A0A7G5H2H5_9BACT</name>
<dbReference type="RefSeq" id="WP_182462663.1">
    <property type="nucleotide sequence ID" value="NZ_CP059732.1"/>
</dbReference>
<evidence type="ECO:0000313" key="2">
    <source>
        <dbReference type="Proteomes" id="UP000515369"/>
    </source>
</evidence>
<dbReference type="KEGG" id="sfol:H3H32_10730"/>
<organism evidence="1 2">
    <name type="scientific">Spirosoma foliorum</name>
    <dbReference type="NCBI Taxonomy" id="2710596"/>
    <lineage>
        <taxon>Bacteria</taxon>
        <taxon>Pseudomonadati</taxon>
        <taxon>Bacteroidota</taxon>
        <taxon>Cytophagia</taxon>
        <taxon>Cytophagales</taxon>
        <taxon>Cytophagaceae</taxon>
        <taxon>Spirosoma</taxon>
    </lineage>
</organism>
<evidence type="ECO:0000313" key="1">
    <source>
        <dbReference type="EMBL" id="QMW05317.1"/>
    </source>
</evidence>
<dbReference type="AlphaFoldDB" id="A0A7G5H2H5"/>